<sequence>MSTSPVRQSIRARRVAAWRAELANLHVDGRETTRAQATTAATCARSADTLTIMTTESAARSQENTLTILAELDKEIWAVDNDLVELAAEHQIVRAPRPAPLSSPLVSPALAEWYLYPALGNLEEDDEASEAGTAAFEADGSALVTEEGPTSLITLPSMFMDLGIRPLQSRASSLASASTMVPSDGALTKAREYQALLRTGYSVAYSESVYSREIDEASNYGSEHTVSRRGAEQTGIVFQGPVVRSSVAALIESALEADLTTAATPQSTQTVSVVRSKSNDVDVLDLLVSAAGFRMNNQRAEFSRSVKRAASLESVLTGMADYDRLTDFDDMISMRHPLSRATTPSTTKAEAGKTEISRTLKTKYSGYWRKIGVKEKNLEQ</sequence>
<reference evidence="1 2" key="1">
    <citation type="submission" date="2023-08" db="EMBL/GenBank/DDBJ databases">
        <title>Black Yeasts Isolated from many extreme environments.</title>
        <authorList>
            <person name="Coleine C."/>
            <person name="Stajich J.E."/>
            <person name="Selbmann L."/>
        </authorList>
    </citation>
    <scope>NUCLEOTIDE SEQUENCE [LARGE SCALE GENOMIC DNA]</scope>
    <source>
        <strain evidence="1 2">CCFEE 536</strain>
    </source>
</reference>
<name>A0ABR0LZ33_9PEZI</name>
<keyword evidence="2" id="KW-1185">Reference proteome</keyword>
<dbReference type="EMBL" id="JAVRRA010008350">
    <property type="protein sequence ID" value="KAK5256927.1"/>
    <property type="molecule type" value="Genomic_DNA"/>
</dbReference>
<organism evidence="1 2">
    <name type="scientific">Cryomyces antarcticus</name>
    <dbReference type="NCBI Taxonomy" id="329879"/>
    <lineage>
        <taxon>Eukaryota</taxon>
        <taxon>Fungi</taxon>
        <taxon>Dikarya</taxon>
        <taxon>Ascomycota</taxon>
        <taxon>Pezizomycotina</taxon>
        <taxon>Dothideomycetes</taxon>
        <taxon>Dothideomycetes incertae sedis</taxon>
        <taxon>Cryomyces</taxon>
    </lineage>
</organism>
<evidence type="ECO:0000313" key="1">
    <source>
        <dbReference type="EMBL" id="KAK5256927.1"/>
    </source>
</evidence>
<gene>
    <name evidence="1" type="ORF">LTR16_002051</name>
</gene>
<evidence type="ECO:0000313" key="2">
    <source>
        <dbReference type="Proteomes" id="UP001357485"/>
    </source>
</evidence>
<accession>A0ABR0LZ33</accession>
<comment type="caution">
    <text evidence="1">The sequence shown here is derived from an EMBL/GenBank/DDBJ whole genome shotgun (WGS) entry which is preliminary data.</text>
</comment>
<feature type="non-terminal residue" evidence="1">
    <location>
        <position position="380"/>
    </location>
</feature>
<dbReference type="Proteomes" id="UP001357485">
    <property type="component" value="Unassembled WGS sequence"/>
</dbReference>
<proteinExistence type="predicted"/>
<protein>
    <submittedName>
        <fullName evidence="1">Uncharacterized protein</fullName>
    </submittedName>
</protein>